<dbReference type="Gene3D" id="6.10.140.1720">
    <property type="match status" value="1"/>
</dbReference>
<accession>T1B4V3</accession>
<sequence length="145" mass="16314">TARGALESVEASLRALEGERQHAEQRLLRQREQGTERRLAEQAQRLRAAQIAETISASGLALDEVLAGLAEDIEIDGFRGALLDLEQKIRRLEPVNLAAIQEHAEQAERKTYLDAQLADLTEALQTLESAIRKIDRETRQMFRDT</sequence>
<feature type="coiled-coil region" evidence="1">
    <location>
        <begin position="6"/>
        <end position="33"/>
    </location>
</feature>
<dbReference type="EMBL" id="AUZX01006163">
    <property type="protein sequence ID" value="EQD64982.1"/>
    <property type="molecule type" value="Genomic_DNA"/>
</dbReference>
<keyword evidence="1" id="KW-0175">Coiled coil</keyword>
<protein>
    <submittedName>
        <fullName evidence="2">Chromosome segregation protein SMC</fullName>
    </submittedName>
</protein>
<gene>
    <name evidence="2" type="ORF">B1A_08642</name>
</gene>
<proteinExistence type="predicted"/>
<comment type="caution">
    <text evidence="2">The sequence shown here is derived from an EMBL/GenBank/DDBJ whole genome shotgun (WGS) entry which is preliminary data.</text>
</comment>
<organism evidence="2">
    <name type="scientific">mine drainage metagenome</name>
    <dbReference type="NCBI Taxonomy" id="410659"/>
    <lineage>
        <taxon>unclassified sequences</taxon>
        <taxon>metagenomes</taxon>
        <taxon>ecological metagenomes</taxon>
    </lineage>
</organism>
<dbReference type="AlphaFoldDB" id="T1B4V3"/>
<evidence type="ECO:0000313" key="2">
    <source>
        <dbReference type="EMBL" id="EQD64982.1"/>
    </source>
</evidence>
<name>T1B4V3_9ZZZZ</name>
<feature type="non-terminal residue" evidence="2">
    <location>
        <position position="1"/>
    </location>
</feature>
<reference evidence="2" key="1">
    <citation type="submission" date="2013-08" db="EMBL/GenBank/DDBJ databases">
        <authorList>
            <person name="Mendez C."/>
            <person name="Richter M."/>
            <person name="Ferrer M."/>
            <person name="Sanchez J."/>
        </authorList>
    </citation>
    <scope>NUCLEOTIDE SEQUENCE</scope>
</reference>
<reference evidence="2" key="2">
    <citation type="journal article" date="2014" name="ISME J.">
        <title>Microbial stratification in low pH oxic and suboxic macroscopic growths along an acid mine drainage.</title>
        <authorList>
            <person name="Mendez-Garcia C."/>
            <person name="Mesa V."/>
            <person name="Sprenger R.R."/>
            <person name="Richter M."/>
            <person name="Diez M.S."/>
            <person name="Solano J."/>
            <person name="Bargiela R."/>
            <person name="Golyshina O.V."/>
            <person name="Manteca A."/>
            <person name="Ramos J.L."/>
            <person name="Gallego J.R."/>
            <person name="Llorente I."/>
            <person name="Martins Dos Santos V.A."/>
            <person name="Jensen O.N."/>
            <person name="Pelaez A.I."/>
            <person name="Sanchez J."/>
            <person name="Ferrer M."/>
        </authorList>
    </citation>
    <scope>NUCLEOTIDE SEQUENCE</scope>
</reference>
<evidence type="ECO:0000256" key="1">
    <source>
        <dbReference type="SAM" id="Coils"/>
    </source>
</evidence>
<feature type="non-terminal residue" evidence="2">
    <location>
        <position position="145"/>
    </location>
</feature>